<protein>
    <submittedName>
        <fullName evidence="2">ABC transporter ATP-binding protein</fullName>
    </submittedName>
</protein>
<evidence type="ECO:0000313" key="3">
    <source>
        <dbReference type="Proteomes" id="UP001597094"/>
    </source>
</evidence>
<feature type="chain" id="PRO_5045497477" evidence="1">
    <location>
        <begin position="26"/>
        <end position="236"/>
    </location>
</feature>
<proteinExistence type="predicted"/>
<dbReference type="Proteomes" id="UP001597094">
    <property type="component" value="Unassembled WGS sequence"/>
</dbReference>
<keyword evidence="2" id="KW-0547">Nucleotide-binding</keyword>
<feature type="signal peptide" evidence="1">
    <location>
        <begin position="1"/>
        <end position="25"/>
    </location>
</feature>
<dbReference type="GO" id="GO:0005524">
    <property type="term" value="F:ATP binding"/>
    <property type="evidence" value="ECO:0007669"/>
    <property type="project" value="UniProtKB-KW"/>
</dbReference>
<comment type="caution">
    <text evidence="2">The sequence shown here is derived from an EMBL/GenBank/DDBJ whole genome shotgun (WGS) entry which is preliminary data.</text>
</comment>
<evidence type="ECO:0000256" key="1">
    <source>
        <dbReference type="SAM" id="SignalP"/>
    </source>
</evidence>
<keyword evidence="3" id="KW-1185">Reference proteome</keyword>
<accession>A0ABW3SR77</accession>
<gene>
    <name evidence="2" type="ORF">ACFQ2O_12885</name>
</gene>
<name>A0ABW3SR77_9BACT</name>
<sequence>MKRNTLFCQLLFLVLFLLLLTPAMAQYGDDADQELENEDLLVNKDHDRIFKLHPLQVGEVYLSYEKLRTERVSNEFGIGYVYRSYFKGDDFIPDDVSVMGLHVRMSQRYYTTKKHRGTPFGFFHGPLFGYRFMVFEENVFGLPEQNPNDADYQFVGRLYQNTVELNYQVGGQFKLGRHLTAELSAALGGRLKYALSKGAGELLTDNIIGHALTAEDNSAIFVVPSPQLNFSIGYSF</sequence>
<evidence type="ECO:0000313" key="2">
    <source>
        <dbReference type="EMBL" id="MFD1187103.1"/>
    </source>
</evidence>
<keyword evidence="1" id="KW-0732">Signal</keyword>
<keyword evidence="2" id="KW-0067">ATP-binding</keyword>
<reference evidence="3" key="1">
    <citation type="journal article" date="2019" name="Int. J. Syst. Evol. Microbiol.">
        <title>The Global Catalogue of Microorganisms (GCM) 10K type strain sequencing project: providing services to taxonomists for standard genome sequencing and annotation.</title>
        <authorList>
            <consortium name="The Broad Institute Genomics Platform"/>
            <consortium name="The Broad Institute Genome Sequencing Center for Infectious Disease"/>
            <person name="Wu L."/>
            <person name="Ma J."/>
        </authorList>
    </citation>
    <scope>NUCLEOTIDE SEQUENCE [LARGE SCALE GENOMIC DNA]</scope>
    <source>
        <strain evidence="3">JCM 31319</strain>
    </source>
</reference>
<dbReference type="RefSeq" id="WP_377528222.1">
    <property type="nucleotide sequence ID" value="NZ_JBHTLD010000115.1"/>
</dbReference>
<dbReference type="EMBL" id="JBHTLD010000115">
    <property type="protein sequence ID" value="MFD1187103.1"/>
    <property type="molecule type" value="Genomic_DNA"/>
</dbReference>
<organism evidence="2 3">
    <name type="scientific">Pontibacter rugosus</name>
    <dbReference type="NCBI Taxonomy" id="1745966"/>
    <lineage>
        <taxon>Bacteria</taxon>
        <taxon>Pseudomonadati</taxon>
        <taxon>Bacteroidota</taxon>
        <taxon>Cytophagia</taxon>
        <taxon>Cytophagales</taxon>
        <taxon>Hymenobacteraceae</taxon>
        <taxon>Pontibacter</taxon>
    </lineage>
</organism>